<dbReference type="GeneID" id="95803973"/>
<gene>
    <name evidence="2" type="ORF">GA0070610_4262</name>
</gene>
<feature type="compositionally biased region" description="Basic and acidic residues" evidence="1">
    <location>
        <begin position="106"/>
        <end position="115"/>
    </location>
</feature>
<keyword evidence="3" id="KW-1185">Reference proteome</keyword>
<dbReference type="InterPro" id="IPR014747">
    <property type="entry name" value="Bac_photo_RC_H_C"/>
</dbReference>
<accession>A0A1C5GFQ1</accession>
<dbReference type="AlphaFoldDB" id="A0A1C5GFQ1"/>
<dbReference type="Proteomes" id="UP000198251">
    <property type="component" value="Chromosome I"/>
</dbReference>
<evidence type="ECO:0000313" key="3">
    <source>
        <dbReference type="Proteomes" id="UP000198251"/>
    </source>
</evidence>
<proteinExistence type="predicted"/>
<dbReference type="Gene3D" id="3.90.50.10">
    <property type="entry name" value="Photosynthetic Reaction Center, subunit H, domain 2"/>
    <property type="match status" value="1"/>
</dbReference>
<dbReference type="InterPro" id="IPR011033">
    <property type="entry name" value="PRC_barrel-like_sf"/>
</dbReference>
<dbReference type="GO" id="GO:0019684">
    <property type="term" value="P:photosynthesis, light reaction"/>
    <property type="evidence" value="ECO:0007669"/>
    <property type="project" value="InterPro"/>
</dbReference>
<sequence>MDRLDPHSTHGSPDPLRGGGQGEFAGGAPAGTFDPWRYRDTARVADADLVGYKVEATDGGIGKIDSASHEVNDSYLVVDTGPWVFGRKVMIPAGTVNHVDHDERKVHVDRSKDQIKAAPEYDETADTDPTYRDRLGGYYDETYSAIPPGTAR</sequence>
<evidence type="ECO:0008006" key="4">
    <source>
        <dbReference type="Google" id="ProtNLM"/>
    </source>
</evidence>
<evidence type="ECO:0000313" key="2">
    <source>
        <dbReference type="EMBL" id="SCG17936.1"/>
    </source>
</evidence>
<feature type="compositionally biased region" description="Gly residues" evidence="1">
    <location>
        <begin position="17"/>
        <end position="29"/>
    </location>
</feature>
<organism evidence="2 3">
    <name type="scientific">Micromonospora echinofusca</name>
    <dbReference type="NCBI Taxonomy" id="47858"/>
    <lineage>
        <taxon>Bacteria</taxon>
        <taxon>Bacillati</taxon>
        <taxon>Actinomycetota</taxon>
        <taxon>Actinomycetes</taxon>
        <taxon>Micromonosporales</taxon>
        <taxon>Micromonosporaceae</taxon>
        <taxon>Micromonospora</taxon>
    </lineage>
</organism>
<feature type="region of interest" description="Disordered" evidence="1">
    <location>
        <begin position="106"/>
        <end position="152"/>
    </location>
</feature>
<evidence type="ECO:0000256" key="1">
    <source>
        <dbReference type="SAM" id="MobiDB-lite"/>
    </source>
</evidence>
<dbReference type="GO" id="GO:0030077">
    <property type="term" value="C:plasma membrane light-harvesting complex"/>
    <property type="evidence" value="ECO:0007669"/>
    <property type="project" value="InterPro"/>
</dbReference>
<dbReference type="SUPFAM" id="SSF50346">
    <property type="entry name" value="PRC-barrel domain"/>
    <property type="match status" value="1"/>
</dbReference>
<dbReference type="EMBL" id="LT607733">
    <property type="protein sequence ID" value="SCG17936.1"/>
    <property type="molecule type" value="Genomic_DNA"/>
</dbReference>
<feature type="region of interest" description="Disordered" evidence="1">
    <location>
        <begin position="1"/>
        <end position="35"/>
    </location>
</feature>
<reference evidence="2 3" key="1">
    <citation type="submission" date="2016-06" db="EMBL/GenBank/DDBJ databases">
        <authorList>
            <person name="Kjaerup R.B."/>
            <person name="Dalgaard T.S."/>
            <person name="Juul-Madsen H.R."/>
        </authorList>
    </citation>
    <scope>NUCLEOTIDE SEQUENCE [LARGE SCALE GENOMIC DNA]</scope>
    <source>
        <strain evidence="2 3">DSM 43913</strain>
    </source>
</reference>
<name>A0A1C5GFQ1_MICEH</name>
<protein>
    <recommendedName>
        <fullName evidence="4">PRC-barrel domain-containing protein</fullName>
    </recommendedName>
</protein>
<dbReference type="RefSeq" id="WP_089001612.1">
    <property type="nucleotide sequence ID" value="NZ_JBFAAC010000013.1"/>
</dbReference>